<sequence>MLSEEQFRCSICLDIFNNPVSIPCGHNFCMGCIKRFWDTRHKSECPLCKEAFRKRPELRINIGLRDITEHFKRSIIGQPPYKPAPPKRSMLRQPSMSDVPCDVCQGTIVTAVKSCFICQESYCETHLTPHLRDTVLTKHRLTDPPTFITSHLCISHNKVLDMFCKTEQIPICMKCRVKDHRHHEIVPIEKESMLVRTKLKEADADFQHMVNTRMKKLEEVIASVESRKMNEEQALQTSIQVANMVSGIIEKNQASLIQEIQQKQEASEGIEKELIKELREEINELQRRRIELQHLENSGDPLHLLQSFPSLSSPLSTRAWSKVRVNSNSYIGTVRRAFSKLVDVCHTLEKKLSAEEMRKASQYAVDVTLDPVTASGWLCLSPDRKQVSLSLQQKKPSPPDDPRRFDSCVSVLGKESFTSGRHYWVVQVGV</sequence>
<evidence type="ECO:0000256" key="5">
    <source>
        <dbReference type="SAM" id="Coils"/>
    </source>
</evidence>
<dbReference type="SMART" id="SM00589">
    <property type="entry name" value="PRY"/>
    <property type="match status" value="1"/>
</dbReference>
<dbReference type="InterPro" id="IPR058030">
    <property type="entry name" value="TRIM8/14/16/25/29/45/65_CC"/>
</dbReference>
<evidence type="ECO:0000259" key="7">
    <source>
        <dbReference type="PROSITE" id="PS50119"/>
    </source>
</evidence>
<reference evidence="9 10" key="1">
    <citation type="submission" date="2019-01" db="EMBL/GenBank/DDBJ databases">
        <title>A chromosome-scale genome assembly of the yellow perch, Perca flavescens.</title>
        <authorList>
            <person name="Feron R."/>
            <person name="Morvezen R."/>
            <person name="Bestin A."/>
            <person name="Haffray P."/>
            <person name="Klopp C."/>
            <person name="Zahm M."/>
            <person name="Cabau C."/>
            <person name="Roques C."/>
            <person name="Donnadieu C."/>
            <person name="Bouchez O."/>
            <person name="Christie M."/>
            <person name="Larson W."/>
            <person name="Guiguen Y."/>
        </authorList>
    </citation>
    <scope>NUCLEOTIDE SEQUENCE [LARGE SCALE GENOMIC DNA]</scope>
    <source>
        <strain evidence="9">YP-PL-M2</strain>
        <tissue evidence="9">Blood</tissue>
    </source>
</reference>
<comment type="caution">
    <text evidence="9">The sequence shown here is derived from an EMBL/GenBank/DDBJ whole genome shotgun (WGS) entry which is preliminary data.</text>
</comment>
<feature type="domain" description="B box-type" evidence="7">
    <location>
        <begin position="148"/>
        <end position="188"/>
    </location>
</feature>
<name>A0A484C741_PERFV</name>
<feature type="domain" description="B30.2/SPRY" evidence="8">
    <location>
        <begin position="347"/>
        <end position="430"/>
    </location>
</feature>
<dbReference type="AlphaFoldDB" id="A0A484C741"/>
<dbReference type="SUPFAM" id="SSF57850">
    <property type="entry name" value="RING/U-box"/>
    <property type="match status" value="1"/>
</dbReference>
<dbReference type="SUPFAM" id="SSF57845">
    <property type="entry name" value="B-box zinc-binding domain"/>
    <property type="match status" value="1"/>
</dbReference>
<dbReference type="CDD" id="cd19769">
    <property type="entry name" value="Bbox2_TRIM16-like"/>
    <property type="match status" value="1"/>
</dbReference>
<dbReference type="PROSITE" id="PS50119">
    <property type="entry name" value="ZF_BBOX"/>
    <property type="match status" value="1"/>
</dbReference>
<dbReference type="Pfam" id="PF25600">
    <property type="entry name" value="TRIM_CC"/>
    <property type="match status" value="1"/>
</dbReference>
<feature type="coiled-coil region" evidence="5">
    <location>
        <begin position="214"/>
        <end position="298"/>
    </location>
</feature>
<dbReference type="SMART" id="SM00184">
    <property type="entry name" value="RING"/>
    <property type="match status" value="1"/>
</dbReference>
<dbReference type="Pfam" id="PF15227">
    <property type="entry name" value="zf-C3HC4_4"/>
    <property type="match status" value="1"/>
</dbReference>
<dbReference type="EMBL" id="SCKG01000019">
    <property type="protein sequence ID" value="TDG99546.1"/>
    <property type="molecule type" value="Genomic_DNA"/>
</dbReference>
<evidence type="ECO:0000313" key="9">
    <source>
        <dbReference type="EMBL" id="TDG99546.1"/>
    </source>
</evidence>
<dbReference type="InterPro" id="IPR003879">
    <property type="entry name" value="Butyrophylin_SPRY"/>
</dbReference>
<keyword evidence="5" id="KW-0175">Coiled coil</keyword>
<dbReference type="PROSITE" id="PS50188">
    <property type="entry name" value="B302_SPRY"/>
    <property type="match status" value="1"/>
</dbReference>
<evidence type="ECO:0000256" key="4">
    <source>
        <dbReference type="PROSITE-ProRule" id="PRU00024"/>
    </source>
</evidence>
<dbReference type="InterPro" id="IPR001841">
    <property type="entry name" value="Znf_RING"/>
</dbReference>
<dbReference type="Gene3D" id="2.60.120.920">
    <property type="match status" value="1"/>
</dbReference>
<feature type="domain" description="RING-type" evidence="6">
    <location>
        <begin position="9"/>
        <end position="49"/>
    </location>
</feature>
<dbReference type="InterPro" id="IPR001870">
    <property type="entry name" value="B30.2/SPRY"/>
</dbReference>
<evidence type="ECO:0000259" key="8">
    <source>
        <dbReference type="PROSITE" id="PS50188"/>
    </source>
</evidence>
<dbReference type="PANTHER" id="PTHR25465:SF32">
    <property type="entry name" value="BLOODTHIRSTY-RELATED GENE FAMILY, MEMBER 16 ISOFORM X1-RELATED"/>
    <property type="match status" value="1"/>
</dbReference>
<evidence type="ECO:0000313" key="10">
    <source>
        <dbReference type="Proteomes" id="UP000295070"/>
    </source>
</evidence>
<dbReference type="InterPro" id="IPR013320">
    <property type="entry name" value="ConA-like_dom_sf"/>
</dbReference>
<dbReference type="InterPro" id="IPR000315">
    <property type="entry name" value="Znf_B-box"/>
</dbReference>
<dbReference type="InterPro" id="IPR051051">
    <property type="entry name" value="E3_ubiq-ligase_TRIM/RNF"/>
</dbReference>
<dbReference type="PANTHER" id="PTHR25465">
    <property type="entry name" value="B-BOX DOMAIN CONTAINING"/>
    <property type="match status" value="1"/>
</dbReference>
<dbReference type="Pfam" id="PF00643">
    <property type="entry name" value="zf-B_box"/>
    <property type="match status" value="1"/>
</dbReference>
<gene>
    <name evidence="9" type="ORF">EPR50_G00195330</name>
</gene>
<dbReference type="InterPro" id="IPR006574">
    <property type="entry name" value="PRY"/>
</dbReference>
<dbReference type="Gene3D" id="3.30.160.60">
    <property type="entry name" value="Classic Zinc Finger"/>
    <property type="match status" value="1"/>
</dbReference>
<evidence type="ECO:0000259" key="6">
    <source>
        <dbReference type="PROSITE" id="PS50089"/>
    </source>
</evidence>
<dbReference type="STRING" id="8167.A0A484C741"/>
<dbReference type="Proteomes" id="UP000295070">
    <property type="component" value="Chromosome 19"/>
</dbReference>
<dbReference type="InterPro" id="IPR017907">
    <property type="entry name" value="Znf_RING_CS"/>
</dbReference>
<dbReference type="SUPFAM" id="SSF49899">
    <property type="entry name" value="Concanavalin A-like lectins/glucanases"/>
    <property type="match status" value="1"/>
</dbReference>
<accession>A0A484C741</accession>
<dbReference type="PROSITE" id="PS50089">
    <property type="entry name" value="ZF_RING_2"/>
    <property type="match status" value="1"/>
</dbReference>
<dbReference type="InterPro" id="IPR013083">
    <property type="entry name" value="Znf_RING/FYVE/PHD"/>
</dbReference>
<keyword evidence="1" id="KW-0479">Metal-binding</keyword>
<keyword evidence="10" id="KW-1185">Reference proteome</keyword>
<dbReference type="Gene3D" id="4.10.830.40">
    <property type="match status" value="1"/>
</dbReference>
<keyword evidence="2 4" id="KW-0863">Zinc-finger</keyword>
<keyword evidence="3" id="KW-0862">Zinc</keyword>
<protein>
    <recommendedName>
        <fullName evidence="11">RING-type domain-containing protein</fullName>
    </recommendedName>
</protein>
<dbReference type="InterPro" id="IPR043136">
    <property type="entry name" value="B30.2/SPRY_sf"/>
</dbReference>
<dbReference type="GO" id="GO:0005737">
    <property type="term" value="C:cytoplasm"/>
    <property type="evidence" value="ECO:0007669"/>
    <property type="project" value="UniProtKB-ARBA"/>
</dbReference>
<dbReference type="PRINTS" id="PR01407">
    <property type="entry name" value="BUTYPHLNCDUF"/>
</dbReference>
<dbReference type="PROSITE" id="PS00518">
    <property type="entry name" value="ZF_RING_1"/>
    <property type="match status" value="1"/>
</dbReference>
<dbReference type="GO" id="GO:0008270">
    <property type="term" value="F:zinc ion binding"/>
    <property type="evidence" value="ECO:0007669"/>
    <property type="project" value="UniProtKB-KW"/>
</dbReference>
<evidence type="ECO:0000256" key="2">
    <source>
        <dbReference type="ARBA" id="ARBA00022771"/>
    </source>
</evidence>
<evidence type="ECO:0000256" key="3">
    <source>
        <dbReference type="ARBA" id="ARBA00022833"/>
    </source>
</evidence>
<proteinExistence type="predicted"/>
<organism evidence="9 10">
    <name type="scientific">Perca flavescens</name>
    <name type="common">American yellow perch</name>
    <name type="synonym">Morone flavescens</name>
    <dbReference type="NCBI Taxonomy" id="8167"/>
    <lineage>
        <taxon>Eukaryota</taxon>
        <taxon>Metazoa</taxon>
        <taxon>Chordata</taxon>
        <taxon>Craniata</taxon>
        <taxon>Vertebrata</taxon>
        <taxon>Euteleostomi</taxon>
        <taxon>Actinopterygii</taxon>
        <taxon>Neopterygii</taxon>
        <taxon>Teleostei</taxon>
        <taxon>Neoteleostei</taxon>
        <taxon>Acanthomorphata</taxon>
        <taxon>Eupercaria</taxon>
        <taxon>Perciformes</taxon>
        <taxon>Percoidei</taxon>
        <taxon>Percidae</taxon>
        <taxon>Percinae</taxon>
        <taxon>Perca</taxon>
    </lineage>
</organism>
<evidence type="ECO:0000256" key="1">
    <source>
        <dbReference type="ARBA" id="ARBA00022723"/>
    </source>
</evidence>
<dbReference type="Gene3D" id="3.30.40.10">
    <property type="entry name" value="Zinc/RING finger domain, C3HC4 (zinc finger)"/>
    <property type="match status" value="1"/>
</dbReference>
<dbReference type="Pfam" id="PF13765">
    <property type="entry name" value="PRY"/>
    <property type="match status" value="1"/>
</dbReference>
<evidence type="ECO:0008006" key="11">
    <source>
        <dbReference type="Google" id="ProtNLM"/>
    </source>
</evidence>